<organism evidence="10 11">
    <name type="scientific">Ectothiorhodospira haloalkaliphila</name>
    <dbReference type="NCBI Taxonomy" id="421628"/>
    <lineage>
        <taxon>Bacteria</taxon>
        <taxon>Pseudomonadati</taxon>
        <taxon>Pseudomonadota</taxon>
        <taxon>Gammaproteobacteria</taxon>
        <taxon>Chromatiales</taxon>
        <taxon>Ectothiorhodospiraceae</taxon>
        <taxon>Ectothiorhodospira</taxon>
    </lineage>
</organism>
<keyword evidence="11" id="KW-1185">Reference proteome</keyword>
<dbReference type="GO" id="GO:0052908">
    <property type="term" value="F:16S rRNA (adenine(1518)-N(6)/adenine(1519)-N(6))-dimethyltransferase activity"/>
    <property type="evidence" value="ECO:0007669"/>
    <property type="project" value="UniProtKB-EC"/>
</dbReference>
<dbReference type="SMART" id="SM00650">
    <property type="entry name" value="rADc"/>
    <property type="match status" value="1"/>
</dbReference>
<comment type="similarity">
    <text evidence="7">Belongs to the class I-like SAM-binding methyltransferase superfamily. rRNA adenine N(6)-methyltransferase family. RsmA subfamily.</text>
</comment>
<evidence type="ECO:0000256" key="2">
    <source>
        <dbReference type="ARBA" id="ARBA00022552"/>
    </source>
</evidence>
<evidence type="ECO:0000259" key="9">
    <source>
        <dbReference type="SMART" id="SM00650"/>
    </source>
</evidence>
<dbReference type="InterPro" id="IPR029063">
    <property type="entry name" value="SAM-dependent_MTases_sf"/>
</dbReference>
<dbReference type="GO" id="GO:0003723">
    <property type="term" value="F:RNA binding"/>
    <property type="evidence" value="ECO:0007669"/>
    <property type="project" value="UniProtKB-UniRule"/>
</dbReference>
<comment type="catalytic activity">
    <reaction evidence="7">
        <text>adenosine(1518)/adenosine(1519) in 16S rRNA + 4 S-adenosyl-L-methionine = N(6)-dimethyladenosine(1518)/N(6)-dimethyladenosine(1519) in 16S rRNA + 4 S-adenosyl-L-homocysteine + 4 H(+)</text>
        <dbReference type="Rhea" id="RHEA:19609"/>
        <dbReference type="Rhea" id="RHEA-COMP:10232"/>
        <dbReference type="Rhea" id="RHEA-COMP:10233"/>
        <dbReference type="ChEBI" id="CHEBI:15378"/>
        <dbReference type="ChEBI" id="CHEBI:57856"/>
        <dbReference type="ChEBI" id="CHEBI:59789"/>
        <dbReference type="ChEBI" id="CHEBI:74411"/>
        <dbReference type="ChEBI" id="CHEBI:74493"/>
        <dbReference type="EC" id="2.1.1.182"/>
    </reaction>
</comment>
<name>W8KF12_9GAMM</name>
<evidence type="ECO:0000256" key="6">
    <source>
        <dbReference type="ARBA" id="ARBA00022884"/>
    </source>
</evidence>
<evidence type="ECO:0000313" key="11">
    <source>
        <dbReference type="Proteomes" id="UP000019442"/>
    </source>
</evidence>
<keyword evidence="3 7" id="KW-0489">Methyltransferase</keyword>
<dbReference type="NCBIfam" id="TIGR00755">
    <property type="entry name" value="ksgA"/>
    <property type="match status" value="1"/>
</dbReference>
<evidence type="ECO:0000256" key="5">
    <source>
        <dbReference type="ARBA" id="ARBA00022691"/>
    </source>
</evidence>
<dbReference type="PROSITE" id="PS51689">
    <property type="entry name" value="SAM_RNA_A_N6_MT"/>
    <property type="match status" value="1"/>
</dbReference>
<dbReference type="PANTHER" id="PTHR11727:SF7">
    <property type="entry name" value="DIMETHYLADENOSINE TRANSFERASE-RELATED"/>
    <property type="match status" value="1"/>
</dbReference>
<dbReference type="OrthoDB" id="9814755at2"/>
<feature type="binding site" evidence="7 8">
    <location>
        <position position="14"/>
    </location>
    <ligand>
        <name>S-adenosyl-L-methionine</name>
        <dbReference type="ChEBI" id="CHEBI:59789"/>
    </ligand>
</feature>
<dbReference type="Pfam" id="PF00398">
    <property type="entry name" value="RrnaAD"/>
    <property type="match status" value="1"/>
</dbReference>
<keyword evidence="2 7" id="KW-0698">rRNA processing</keyword>
<dbReference type="PROSITE" id="PS01131">
    <property type="entry name" value="RRNA_A_DIMETH"/>
    <property type="match status" value="1"/>
</dbReference>
<dbReference type="EC" id="2.1.1.182" evidence="7"/>
<comment type="function">
    <text evidence="7">Specifically dimethylates two adjacent adenosines (A1518 and A1519) in the loop of a conserved hairpin near the 3'-end of 16S rRNA in the 30S particle. May play a critical role in biogenesis of 30S subunits.</text>
</comment>
<dbReference type="HAMAP" id="MF_00607">
    <property type="entry name" value="16SrRNA_methyltr_A"/>
    <property type="match status" value="1"/>
</dbReference>
<dbReference type="InterPro" id="IPR023165">
    <property type="entry name" value="rRNA_Ade_diMease-like_C"/>
</dbReference>
<dbReference type="InterPro" id="IPR020598">
    <property type="entry name" value="rRNA_Ade_methylase_Trfase_N"/>
</dbReference>
<keyword evidence="5 7" id="KW-0949">S-adenosyl-L-methionine</keyword>
<dbReference type="AlphaFoldDB" id="W8KF12"/>
<protein>
    <recommendedName>
        <fullName evidence="7">Ribosomal RNA small subunit methyltransferase A</fullName>
        <ecNumber evidence="7">2.1.1.182</ecNumber>
    </recommendedName>
    <alternativeName>
        <fullName evidence="7">16S rRNA (adenine(1518)-N(6)/adenine(1519)-N(6))-dimethyltransferase</fullName>
    </alternativeName>
    <alternativeName>
        <fullName evidence="7">16S rRNA dimethyladenosine transferase</fullName>
    </alternativeName>
    <alternativeName>
        <fullName evidence="7">16S rRNA dimethylase</fullName>
    </alternativeName>
    <alternativeName>
        <fullName evidence="7">S-adenosylmethionine-6-N', N'-adenosyl(rRNA) dimethyltransferase</fullName>
    </alternativeName>
</protein>
<dbReference type="PANTHER" id="PTHR11727">
    <property type="entry name" value="DIMETHYLADENOSINE TRANSFERASE"/>
    <property type="match status" value="1"/>
</dbReference>
<keyword evidence="4 7" id="KW-0808">Transferase</keyword>
<dbReference type="Gene3D" id="1.10.8.100">
    <property type="entry name" value="Ribosomal RNA adenine dimethylase-like, domain 2"/>
    <property type="match status" value="1"/>
</dbReference>
<keyword evidence="1 7" id="KW-0963">Cytoplasm</keyword>
<dbReference type="RefSeq" id="WP_025280717.1">
    <property type="nucleotide sequence ID" value="NZ_CP007268.1"/>
</dbReference>
<accession>W8KF12</accession>
<dbReference type="Proteomes" id="UP000019442">
    <property type="component" value="Chromosome"/>
</dbReference>
<evidence type="ECO:0000256" key="4">
    <source>
        <dbReference type="ARBA" id="ARBA00022679"/>
    </source>
</evidence>
<feature type="domain" description="Ribosomal RNA adenine methylase transferase N-terminal" evidence="9">
    <location>
        <begin position="19"/>
        <end position="189"/>
    </location>
</feature>
<keyword evidence="6 7" id="KW-0694">RNA-binding</keyword>
<feature type="binding site" evidence="7 8">
    <location>
        <position position="39"/>
    </location>
    <ligand>
        <name>S-adenosyl-L-methionine</name>
        <dbReference type="ChEBI" id="CHEBI:59789"/>
    </ligand>
</feature>
<sequence length="267" mass="29400">MNHAPRKRFGQHFLHDPGVIQRIVGAIAPRRDDTLVEIGPGLGAITGPLLERLDHLHVVELDRDLIPHLHTLGPPGTITVHEADALRFALDSIPGPRPLRVVGNLPYNISTPLIFHLLDQAAQIRDMHFLLQKEVVERLTAGPGTAAYGRLGIMVQYRCRAEPLFHVGPGAFRPPPKVDSAVVRLTPYETLPHPARDERLFARLVQQAFTRRRKTLRNALQGLALVEQIEAAGIDPLHRPETLSVEAFVRIADVVAETAGAAPADQP</sequence>
<dbReference type="KEGG" id="hhc:M911_03315"/>
<dbReference type="InterPro" id="IPR001737">
    <property type="entry name" value="KsgA/Erm"/>
</dbReference>
<gene>
    <name evidence="7" type="primary">rsmA</name>
    <name evidence="7" type="synonym">ksgA</name>
    <name evidence="10" type="ORF">M911_03315</name>
</gene>
<dbReference type="Gene3D" id="3.40.50.150">
    <property type="entry name" value="Vaccinia Virus protein VP39"/>
    <property type="match status" value="1"/>
</dbReference>
<evidence type="ECO:0000256" key="7">
    <source>
        <dbReference type="HAMAP-Rule" id="MF_00607"/>
    </source>
</evidence>
<dbReference type="SUPFAM" id="SSF53335">
    <property type="entry name" value="S-adenosyl-L-methionine-dependent methyltransferases"/>
    <property type="match status" value="1"/>
</dbReference>
<comment type="subcellular location">
    <subcellularLocation>
        <location evidence="7">Cytoplasm</location>
    </subcellularLocation>
</comment>
<feature type="binding site" evidence="7 8">
    <location>
        <position position="60"/>
    </location>
    <ligand>
        <name>S-adenosyl-L-methionine</name>
        <dbReference type="ChEBI" id="CHEBI:59789"/>
    </ligand>
</feature>
<reference evidence="11" key="2">
    <citation type="submission" date="2014-02" db="EMBL/GenBank/DDBJ databases">
        <title>Draft Genome Sequence of extremely halophilic bacteria Halorhodospira halochloris.</title>
        <authorList>
            <person name="Singh K.S."/>
        </authorList>
    </citation>
    <scope>NUCLEOTIDE SEQUENCE [LARGE SCALE GENOMIC DNA]</scope>
    <source>
        <strain evidence="11">A</strain>
    </source>
</reference>
<evidence type="ECO:0000256" key="1">
    <source>
        <dbReference type="ARBA" id="ARBA00022490"/>
    </source>
</evidence>
<proteinExistence type="inferred from homology"/>
<feature type="binding site" evidence="7 8">
    <location>
        <position position="104"/>
    </location>
    <ligand>
        <name>S-adenosyl-L-methionine</name>
        <dbReference type="ChEBI" id="CHEBI:59789"/>
    </ligand>
</feature>
<dbReference type="PATRIC" id="fig|1354791.3.peg.1060"/>
<evidence type="ECO:0000256" key="8">
    <source>
        <dbReference type="PROSITE-ProRule" id="PRU01026"/>
    </source>
</evidence>
<dbReference type="InterPro" id="IPR020596">
    <property type="entry name" value="rRNA_Ade_Mease_Trfase_CS"/>
</dbReference>
<feature type="binding site" evidence="7 8">
    <location>
        <position position="12"/>
    </location>
    <ligand>
        <name>S-adenosyl-L-methionine</name>
        <dbReference type="ChEBI" id="CHEBI:59789"/>
    </ligand>
</feature>
<feature type="binding site" evidence="7 8">
    <location>
        <position position="84"/>
    </location>
    <ligand>
        <name>S-adenosyl-L-methionine</name>
        <dbReference type="ChEBI" id="CHEBI:59789"/>
    </ligand>
</feature>
<dbReference type="FunFam" id="1.10.8.100:FF:000001">
    <property type="entry name" value="Ribosomal RNA small subunit methyltransferase A"/>
    <property type="match status" value="1"/>
</dbReference>
<dbReference type="InterPro" id="IPR011530">
    <property type="entry name" value="rRNA_adenine_dimethylase"/>
</dbReference>
<evidence type="ECO:0000256" key="3">
    <source>
        <dbReference type="ARBA" id="ARBA00022603"/>
    </source>
</evidence>
<dbReference type="EMBL" id="CP007268">
    <property type="protein sequence ID" value="AHK78364.1"/>
    <property type="molecule type" value="Genomic_DNA"/>
</dbReference>
<reference evidence="10 11" key="1">
    <citation type="journal article" date="2014" name="J Genomics">
        <title>Draft Genome Sequence of the Extremely Halophilic Phototrophic Purple Sulfur Bacterium Halorhodospira halochloris.</title>
        <authorList>
            <person name="Singh K.S."/>
            <person name="Kirksey J."/>
            <person name="Hoff W.D."/>
            <person name="Deole R."/>
        </authorList>
    </citation>
    <scope>NUCLEOTIDE SEQUENCE [LARGE SCALE GENOMIC DNA]</scope>
    <source>
        <strain evidence="10 11">A</strain>
    </source>
</reference>
<evidence type="ECO:0000313" key="10">
    <source>
        <dbReference type="EMBL" id="AHK78364.1"/>
    </source>
</evidence>
<dbReference type="GO" id="GO:0005829">
    <property type="term" value="C:cytosol"/>
    <property type="evidence" value="ECO:0007669"/>
    <property type="project" value="TreeGrafter"/>
</dbReference>
<dbReference type="HOGENOM" id="CLU_041220_0_1_6"/>